<accession>A0AAC8QF19</accession>
<dbReference type="GO" id="GO:0019136">
    <property type="term" value="F:deoxynucleoside kinase activity"/>
    <property type="evidence" value="ECO:0007669"/>
    <property type="project" value="InterPro"/>
</dbReference>
<evidence type="ECO:0000313" key="7">
    <source>
        <dbReference type="Proteomes" id="UP000256345"/>
    </source>
</evidence>
<reference evidence="5 7" key="2">
    <citation type="submission" date="2018-08" db="EMBL/GenBank/DDBJ databases">
        <title>Genomic Encyclopedia of Archaeal and Bacterial Type Strains, Phase II (KMG-II): from individual species to whole genera.</title>
        <authorList>
            <person name="Goeker M."/>
        </authorList>
    </citation>
    <scope>NUCLEOTIDE SEQUENCE [LARGE SCALE GENOMIC DNA]</scope>
    <source>
        <strain evidence="5 7">DSM 2261</strain>
    </source>
</reference>
<evidence type="ECO:0000259" key="3">
    <source>
        <dbReference type="Pfam" id="PF01712"/>
    </source>
</evidence>
<dbReference type="SUPFAM" id="SSF52540">
    <property type="entry name" value="P-loop containing nucleoside triphosphate hydrolases"/>
    <property type="match status" value="1"/>
</dbReference>
<dbReference type="EMBL" id="CP011509">
    <property type="protein sequence ID" value="AKJ06274.1"/>
    <property type="molecule type" value="Genomic_DNA"/>
</dbReference>
<dbReference type="Gene3D" id="3.40.50.300">
    <property type="entry name" value="P-loop containing nucleotide triphosphate hydrolases"/>
    <property type="match status" value="1"/>
</dbReference>
<dbReference type="PANTHER" id="PTHR10513">
    <property type="entry name" value="DEOXYNUCLEOSIDE KINASE"/>
    <property type="match status" value="1"/>
</dbReference>
<feature type="binding site" evidence="2">
    <location>
        <begin position="18"/>
        <end position="26"/>
    </location>
    <ligand>
        <name>ATP</name>
        <dbReference type="ChEBI" id="CHEBI:30616"/>
    </ligand>
</feature>
<dbReference type="KEGG" id="age:AA314_07900"/>
<dbReference type="InterPro" id="IPR027417">
    <property type="entry name" value="P-loop_NTPase"/>
</dbReference>
<reference evidence="4 6" key="1">
    <citation type="submission" date="2015-05" db="EMBL/GenBank/DDBJ databases">
        <title>Genome assembly of Archangium gephyra DSM 2261.</title>
        <authorList>
            <person name="Sharma G."/>
            <person name="Subramanian S."/>
        </authorList>
    </citation>
    <scope>NUCLEOTIDE SEQUENCE [LARGE SCALE GENOMIC DNA]</scope>
    <source>
        <strain evidence="4 6">DSM 2261</strain>
    </source>
</reference>
<name>A0AAC8QF19_9BACT</name>
<sequence>MQSEVSKRMDNRYIVVEGPIGVGKTSLSNIVAERFGARRVFEKYEENPFLAHFYEDRQKYAFQTQIFFLLSRFQQQQELFQPDLFNSVTVSDYLFAKDRIFACLTLDSHELSLYERVFEALTPRVTRPDLVIFLQARLDVLLHRIKKRGREFERQFDAGYLEELVHAYNDFFSRYTETPLLVVDTSDIDFVHNPDDLKGLMGAIDKARQGTHHYHPNSGKRL</sequence>
<dbReference type="InterPro" id="IPR031314">
    <property type="entry name" value="DNK_dom"/>
</dbReference>
<keyword evidence="4" id="KW-0418">Kinase</keyword>
<dbReference type="GO" id="GO:0005524">
    <property type="term" value="F:ATP binding"/>
    <property type="evidence" value="ECO:0007669"/>
    <property type="project" value="UniProtKB-KW"/>
</dbReference>
<evidence type="ECO:0000313" key="4">
    <source>
        <dbReference type="EMBL" id="AKJ06274.1"/>
    </source>
</evidence>
<dbReference type="PIRSF" id="PIRSF000705">
    <property type="entry name" value="DNK"/>
    <property type="match status" value="1"/>
</dbReference>
<gene>
    <name evidence="4" type="ORF">AA314_07900</name>
    <name evidence="5" type="ORF">ATI61_105739</name>
</gene>
<dbReference type="AlphaFoldDB" id="A0AAC8QF19"/>
<evidence type="ECO:0000313" key="6">
    <source>
        <dbReference type="Proteomes" id="UP000035579"/>
    </source>
</evidence>
<dbReference type="Proteomes" id="UP000256345">
    <property type="component" value="Unassembled WGS sequence"/>
</dbReference>
<dbReference type="InterPro" id="IPR050566">
    <property type="entry name" value="Deoxyribonucleoside_kinase"/>
</dbReference>
<evidence type="ECO:0000313" key="5">
    <source>
        <dbReference type="EMBL" id="REG32409.1"/>
    </source>
</evidence>
<dbReference type="EMBL" id="QUMU01000005">
    <property type="protein sequence ID" value="REG32409.1"/>
    <property type="molecule type" value="Genomic_DNA"/>
</dbReference>
<keyword evidence="2" id="KW-0547">Nucleotide-binding</keyword>
<keyword evidence="2" id="KW-0067">ATP-binding</keyword>
<feature type="domain" description="Deoxynucleoside kinase" evidence="3">
    <location>
        <begin position="14"/>
        <end position="205"/>
    </location>
</feature>
<keyword evidence="4" id="KW-0808">Transferase</keyword>
<dbReference type="Proteomes" id="UP000035579">
    <property type="component" value="Chromosome"/>
</dbReference>
<dbReference type="GO" id="GO:0005737">
    <property type="term" value="C:cytoplasm"/>
    <property type="evidence" value="ECO:0007669"/>
    <property type="project" value="TreeGrafter"/>
</dbReference>
<evidence type="ECO:0000256" key="1">
    <source>
        <dbReference type="PIRSR" id="PIRSR000705-1"/>
    </source>
</evidence>
<organism evidence="4 6">
    <name type="scientific">Archangium gephyra</name>
    <dbReference type="NCBI Taxonomy" id="48"/>
    <lineage>
        <taxon>Bacteria</taxon>
        <taxon>Pseudomonadati</taxon>
        <taxon>Myxococcota</taxon>
        <taxon>Myxococcia</taxon>
        <taxon>Myxococcales</taxon>
        <taxon>Cystobacterineae</taxon>
        <taxon>Archangiaceae</taxon>
        <taxon>Archangium</taxon>
    </lineage>
</organism>
<proteinExistence type="predicted"/>
<dbReference type="InterPro" id="IPR002624">
    <property type="entry name" value="DCK/DGK"/>
</dbReference>
<dbReference type="CDD" id="cd01673">
    <property type="entry name" value="dNK"/>
    <property type="match status" value="1"/>
</dbReference>
<feature type="active site" description="Proton acceptor" evidence="1">
    <location>
        <position position="92"/>
    </location>
</feature>
<keyword evidence="7" id="KW-1185">Reference proteome</keyword>
<evidence type="ECO:0000256" key="2">
    <source>
        <dbReference type="PIRSR" id="PIRSR000705-3"/>
    </source>
</evidence>
<feature type="binding site" evidence="2">
    <location>
        <begin position="144"/>
        <end position="148"/>
    </location>
    <ligand>
        <name>ATP</name>
        <dbReference type="ChEBI" id="CHEBI:30616"/>
    </ligand>
</feature>
<dbReference type="Pfam" id="PF01712">
    <property type="entry name" value="dNK"/>
    <property type="match status" value="1"/>
</dbReference>
<protein>
    <submittedName>
        <fullName evidence="4">Deoxyadenosine kinase</fullName>
    </submittedName>
    <submittedName>
        <fullName evidence="5">Deoxyadenosine/deoxycytidine kinase</fullName>
    </submittedName>
</protein>
<dbReference type="PANTHER" id="PTHR10513:SF46">
    <property type="entry name" value="DEOXYGUANOSINE KINASE"/>
    <property type="match status" value="1"/>
</dbReference>